<dbReference type="RefSeq" id="WP_308430912.1">
    <property type="nucleotide sequence ID" value="NZ_BNCI01000002.1"/>
</dbReference>
<evidence type="ECO:0000256" key="1">
    <source>
        <dbReference type="ARBA" id="ARBA00004651"/>
    </source>
</evidence>
<evidence type="ECO:0000313" key="8">
    <source>
        <dbReference type="Proteomes" id="UP000630923"/>
    </source>
</evidence>
<dbReference type="EMBL" id="BNCI01000002">
    <property type="protein sequence ID" value="GHF28018.1"/>
    <property type="molecule type" value="Genomic_DNA"/>
</dbReference>
<organism evidence="7 8">
    <name type="scientific">Kordiimonas sediminis</name>
    <dbReference type="NCBI Taxonomy" id="1735581"/>
    <lineage>
        <taxon>Bacteria</taxon>
        <taxon>Pseudomonadati</taxon>
        <taxon>Pseudomonadota</taxon>
        <taxon>Alphaproteobacteria</taxon>
        <taxon>Kordiimonadales</taxon>
        <taxon>Kordiimonadaceae</taxon>
        <taxon>Kordiimonas</taxon>
    </lineage>
</organism>
<name>A0A919AWE0_9PROT</name>
<reference evidence="7" key="2">
    <citation type="submission" date="2020-09" db="EMBL/GenBank/DDBJ databases">
        <authorList>
            <person name="Sun Q."/>
            <person name="Kim S."/>
        </authorList>
    </citation>
    <scope>NUCLEOTIDE SEQUENCE</scope>
    <source>
        <strain evidence="7">KCTC 42590</strain>
    </source>
</reference>
<reference evidence="7" key="1">
    <citation type="journal article" date="2014" name="Int. J. Syst. Evol. Microbiol.">
        <title>Complete genome sequence of Corynebacterium casei LMG S-19264T (=DSM 44701T), isolated from a smear-ripened cheese.</title>
        <authorList>
            <consortium name="US DOE Joint Genome Institute (JGI-PGF)"/>
            <person name="Walter F."/>
            <person name="Albersmeier A."/>
            <person name="Kalinowski J."/>
            <person name="Ruckert C."/>
        </authorList>
    </citation>
    <scope>NUCLEOTIDE SEQUENCE</scope>
    <source>
        <strain evidence="7">KCTC 42590</strain>
    </source>
</reference>
<dbReference type="GO" id="GO:0015171">
    <property type="term" value="F:amino acid transmembrane transporter activity"/>
    <property type="evidence" value="ECO:0007669"/>
    <property type="project" value="TreeGrafter"/>
</dbReference>
<evidence type="ECO:0000256" key="6">
    <source>
        <dbReference type="SAM" id="Phobius"/>
    </source>
</evidence>
<evidence type="ECO:0000256" key="5">
    <source>
        <dbReference type="ARBA" id="ARBA00023136"/>
    </source>
</evidence>
<sequence>MIVELTTLIMFILASFALILTPGPIVSLLLSETLTYGARQGLAVLLGAFVTGSLFLAVYVFGLAPLMMKLPHWAFDLVRYIGAVFLLFLSASMIRTSFKYGSSASEEELTAVPSFKAAFIKAFIAVLANPKAVVFFAAFFSQFIDATRPVQPQLITLSTVFICVGLIGDSCWIFFAHKARPWLYKKGGTRLINRISGTALGLGAILLLFLNP</sequence>
<dbReference type="PIRSF" id="PIRSF006324">
    <property type="entry name" value="LeuE"/>
    <property type="match status" value="1"/>
</dbReference>
<dbReference type="GO" id="GO:0005886">
    <property type="term" value="C:plasma membrane"/>
    <property type="evidence" value="ECO:0007669"/>
    <property type="project" value="UniProtKB-SubCell"/>
</dbReference>
<dbReference type="PANTHER" id="PTHR30086:SF20">
    <property type="entry name" value="ARGININE EXPORTER PROTEIN ARGO-RELATED"/>
    <property type="match status" value="1"/>
</dbReference>
<comment type="subcellular location">
    <subcellularLocation>
        <location evidence="1">Cell membrane</location>
        <topology evidence="1">Multi-pass membrane protein</topology>
    </subcellularLocation>
</comment>
<keyword evidence="3 6" id="KW-0812">Transmembrane</keyword>
<feature type="transmembrane region" description="Helical" evidence="6">
    <location>
        <begin position="42"/>
        <end position="65"/>
    </location>
</feature>
<keyword evidence="5 6" id="KW-0472">Membrane</keyword>
<feature type="transmembrane region" description="Helical" evidence="6">
    <location>
        <begin position="119"/>
        <end position="141"/>
    </location>
</feature>
<feature type="transmembrane region" description="Helical" evidence="6">
    <location>
        <begin position="153"/>
        <end position="175"/>
    </location>
</feature>
<dbReference type="Proteomes" id="UP000630923">
    <property type="component" value="Unassembled WGS sequence"/>
</dbReference>
<protein>
    <submittedName>
        <fullName evidence="7">Transporter</fullName>
    </submittedName>
</protein>
<dbReference type="InterPro" id="IPR001123">
    <property type="entry name" value="LeuE-type"/>
</dbReference>
<keyword evidence="8" id="KW-1185">Reference proteome</keyword>
<evidence type="ECO:0000256" key="4">
    <source>
        <dbReference type="ARBA" id="ARBA00022989"/>
    </source>
</evidence>
<comment type="caution">
    <text evidence="7">The sequence shown here is derived from an EMBL/GenBank/DDBJ whole genome shotgun (WGS) entry which is preliminary data.</text>
</comment>
<dbReference type="AlphaFoldDB" id="A0A919AWE0"/>
<keyword evidence="4 6" id="KW-1133">Transmembrane helix</keyword>
<dbReference type="PANTHER" id="PTHR30086">
    <property type="entry name" value="ARGININE EXPORTER PROTEIN ARGO"/>
    <property type="match status" value="1"/>
</dbReference>
<evidence type="ECO:0000256" key="3">
    <source>
        <dbReference type="ARBA" id="ARBA00022692"/>
    </source>
</evidence>
<evidence type="ECO:0000256" key="2">
    <source>
        <dbReference type="ARBA" id="ARBA00022475"/>
    </source>
</evidence>
<feature type="transmembrane region" description="Helical" evidence="6">
    <location>
        <begin position="77"/>
        <end position="98"/>
    </location>
</feature>
<keyword evidence="2" id="KW-1003">Cell membrane</keyword>
<dbReference type="Pfam" id="PF01810">
    <property type="entry name" value="LysE"/>
    <property type="match status" value="1"/>
</dbReference>
<feature type="transmembrane region" description="Helical" evidence="6">
    <location>
        <begin position="6"/>
        <end position="30"/>
    </location>
</feature>
<proteinExistence type="predicted"/>
<evidence type="ECO:0000313" key="7">
    <source>
        <dbReference type="EMBL" id="GHF28018.1"/>
    </source>
</evidence>
<accession>A0A919AWE0</accession>
<feature type="transmembrane region" description="Helical" evidence="6">
    <location>
        <begin position="191"/>
        <end position="210"/>
    </location>
</feature>
<gene>
    <name evidence="7" type="ORF">GCM10017044_24000</name>
</gene>